<dbReference type="EMBL" id="GBXM01006921">
    <property type="protein sequence ID" value="JAI01657.1"/>
    <property type="molecule type" value="Transcribed_RNA"/>
</dbReference>
<sequence length="52" mass="5839">MTPKAATSLLERSDCAEFSDEFGEFLGNCREITVVVFGSVLQILTRNRLIIF</sequence>
<protein>
    <submittedName>
        <fullName evidence="1">Uncharacterized protein</fullName>
    </submittedName>
</protein>
<dbReference type="AlphaFoldDB" id="A0A0E9XGS8"/>
<organism evidence="1">
    <name type="scientific">Anguilla anguilla</name>
    <name type="common">European freshwater eel</name>
    <name type="synonym">Muraena anguilla</name>
    <dbReference type="NCBI Taxonomy" id="7936"/>
    <lineage>
        <taxon>Eukaryota</taxon>
        <taxon>Metazoa</taxon>
        <taxon>Chordata</taxon>
        <taxon>Craniata</taxon>
        <taxon>Vertebrata</taxon>
        <taxon>Euteleostomi</taxon>
        <taxon>Actinopterygii</taxon>
        <taxon>Neopterygii</taxon>
        <taxon>Teleostei</taxon>
        <taxon>Anguilliformes</taxon>
        <taxon>Anguillidae</taxon>
        <taxon>Anguilla</taxon>
    </lineage>
</organism>
<evidence type="ECO:0000313" key="1">
    <source>
        <dbReference type="EMBL" id="JAI01657.1"/>
    </source>
</evidence>
<accession>A0A0E9XGS8</accession>
<reference evidence="1" key="1">
    <citation type="submission" date="2014-11" db="EMBL/GenBank/DDBJ databases">
        <authorList>
            <person name="Amaro Gonzalez C."/>
        </authorList>
    </citation>
    <scope>NUCLEOTIDE SEQUENCE</scope>
</reference>
<proteinExistence type="predicted"/>
<reference evidence="1" key="2">
    <citation type="journal article" date="2015" name="Fish Shellfish Immunol.">
        <title>Early steps in the European eel (Anguilla anguilla)-Vibrio vulnificus interaction in the gills: Role of the RtxA13 toxin.</title>
        <authorList>
            <person name="Callol A."/>
            <person name="Pajuelo D."/>
            <person name="Ebbesson L."/>
            <person name="Teles M."/>
            <person name="MacKenzie S."/>
            <person name="Amaro C."/>
        </authorList>
    </citation>
    <scope>NUCLEOTIDE SEQUENCE</scope>
</reference>
<name>A0A0E9XGS8_ANGAN</name>